<sequence>MKTDVLKIEANHATDALAVLLTALALFAIQLPKYGTVLLLPALLLAWFQRSTFHIAPELKRIAVLFALYVAAFSVISTDPSRSAKGAYDILRGVLVFLPALWLGTRLSSGTPQTPALLVGLAFSVVNFAFPVFDGSQAFYGYYDNPNNVAVALTAHLFLVAMLFPSRMASHRAWRLLAFAIAFGSLLVLLVLANSRGSWLGVAAAFSWIVLLQAHIGRRTRIALVLAAGAAVLVLISAVDVKGFGYGTVGARLVIWKGLWSLTVAHHPWFGYGINYVKDLLVASGLPTLTAHNVVLEIFVSTGVVGLTAFLAIAYRLAAFLFRQNYARGPVLYAGIGGLTAFLVMGQFDLKFASFKFIAMVSCFLGLIYSQRLPPADANRGS</sequence>
<dbReference type="GO" id="GO:0016874">
    <property type="term" value="F:ligase activity"/>
    <property type="evidence" value="ECO:0007669"/>
    <property type="project" value="UniProtKB-KW"/>
</dbReference>
<keyword evidence="2 5" id="KW-0812">Transmembrane</keyword>
<proteinExistence type="predicted"/>
<evidence type="ECO:0000259" key="6">
    <source>
        <dbReference type="Pfam" id="PF04932"/>
    </source>
</evidence>
<dbReference type="Proteomes" id="UP001334732">
    <property type="component" value="Chromosome"/>
</dbReference>
<keyword evidence="7" id="KW-0436">Ligase</keyword>
<dbReference type="EMBL" id="CP141769">
    <property type="protein sequence ID" value="WRS38415.1"/>
    <property type="molecule type" value="Genomic_DNA"/>
</dbReference>
<feature type="domain" description="O-antigen ligase-related" evidence="6">
    <location>
        <begin position="182"/>
        <end position="311"/>
    </location>
</feature>
<evidence type="ECO:0000313" key="7">
    <source>
        <dbReference type="EMBL" id="WRS38415.1"/>
    </source>
</evidence>
<name>A0ABZ1CGB3_9PROT</name>
<keyword evidence="3 5" id="KW-1133">Transmembrane helix</keyword>
<feature type="transmembrane region" description="Helical" evidence="5">
    <location>
        <begin position="294"/>
        <end position="318"/>
    </location>
</feature>
<dbReference type="PANTHER" id="PTHR37422:SF13">
    <property type="entry name" value="LIPOPOLYSACCHARIDE BIOSYNTHESIS PROTEIN PA4999-RELATED"/>
    <property type="match status" value="1"/>
</dbReference>
<feature type="transmembrane region" description="Helical" evidence="5">
    <location>
        <begin position="20"/>
        <end position="47"/>
    </location>
</feature>
<evidence type="ECO:0000256" key="5">
    <source>
        <dbReference type="SAM" id="Phobius"/>
    </source>
</evidence>
<feature type="transmembrane region" description="Helical" evidence="5">
    <location>
        <begin position="115"/>
        <end position="133"/>
    </location>
</feature>
<dbReference type="PANTHER" id="PTHR37422">
    <property type="entry name" value="TEICHURONIC ACID BIOSYNTHESIS PROTEIN TUAE"/>
    <property type="match status" value="1"/>
</dbReference>
<feature type="transmembrane region" description="Helical" evidence="5">
    <location>
        <begin position="330"/>
        <end position="348"/>
    </location>
</feature>
<comment type="subcellular location">
    <subcellularLocation>
        <location evidence="1">Membrane</location>
        <topology evidence="1">Multi-pass membrane protein</topology>
    </subcellularLocation>
</comment>
<gene>
    <name evidence="7" type="ORF">VA613_10410</name>
</gene>
<feature type="transmembrane region" description="Helical" evidence="5">
    <location>
        <begin position="176"/>
        <end position="193"/>
    </location>
</feature>
<feature type="transmembrane region" description="Helical" evidence="5">
    <location>
        <begin position="59"/>
        <end position="78"/>
    </location>
</feature>
<keyword evidence="4 5" id="KW-0472">Membrane</keyword>
<protein>
    <submittedName>
        <fullName evidence="7">O-antigen ligase family protein</fullName>
    </submittedName>
</protein>
<evidence type="ECO:0000256" key="3">
    <source>
        <dbReference type="ARBA" id="ARBA00022989"/>
    </source>
</evidence>
<feature type="transmembrane region" description="Helical" evidence="5">
    <location>
        <begin position="354"/>
        <end position="370"/>
    </location>
</feature>
<dbReference type="InterPro" id="IPR051533">
    <property type="entry name" value="WaaL-like"/>
</dbReference>
<feature type="transmembrane region" description="Helical" evidence="5">
    <location>
        <begin position="222"/>
        <end position="239"/>
    </location>
</feature>
<accession>A0ABZ1CGB3</accession>
<dbReference type="Pfam" id="PF04932">
    <property type="entry name" value="Wzy_C"/>
    <property type="match status" value="1"/>
</dbReference>
<keyword evidence="8" id="KW-1185">Reference proteome</keyword>
<evidence type="ECO:0000313" key="8">
    <source>
        <dbReference type="Proteomes" id="UP001334732"/>
    </source>
</evidence>
<dbReference type="InterPro" id="IPR007016">
    <property type="entry name" value="O-antigen_ligase-rel_domated"/>
</dbReference>
<reference evidence="7 8" key="1">
    <citation type="submission" date="2023-12" db="EMBL/GenBank/DDBJ databases">
        <title>Thiobacillus sedimentum sp. nov., a chemolithoautotrophic sulfur-oxidizing bacterium isolated from freshwater sediment.</title>
        <authorList>
            <person name="Luo J."/>
            <person name="Dai C."/>
        </authorList>
    </citation>
    <scope>NUCLEOTIDE SEQUENCE [LARGE SCALE GENOMIC DNA]</scope>
    <source>
        <strain evidence="7 8">SCUT-2</strain>
    </source>
</reference>
<feature type="transmembrane region" description="Helical" evidence="5">
    <location>
        <begin position="199"/>
        <end position="215"/>
    </location>
</feature>
<evidence type="ECO:0000256" key="1">
    <source>
        <dbReference type="ARBA" id="ARBA00004141"/>
    </source>
</evidence>
<dbReference type="RefSeq" id="WP_324778946.1">
    <property type="nucleotide sequence ID" value="NZ_CP141769.1"/>
</dbReference>
<feature type="transmembrane region" description="Helical" evidence="5">
    <location>
        <begin position="90"/>
        <end position="108"/>
    </location>
</feature>
<organism evidence="7 8">
    <name type="scientific">Thiobacillus sedimenti</name>
    <dbReference type="NCBI Taxonomy" id="3110231"/>
    <lineage>
        <taxon>Bacteria</taxon>
        <taxon>Pseudomonadati</taxon>
        <taxon>Pseudomonadota</taxon>
        <taxon>Betaproteobacteria</taxon>
        <taxon>Nitrosomonadales</taxon>
        <taxon>Thiobacillaceae</taxon>
        <taxon>Thiobacillus</taxon>
    </lineage>
</organism>
<feature type="transmembrane region" description="Helical" evidence="5">
    <location>
        <begin position="145"/>
        <end position="164"/>
    </location>
</feature>
<evidence type="ECO:0000256" key="4">
    <source>
        <dbReference type="ARBA" id="ARBA00023136"/>
    </source>
</evidence>
<evidence type="ECO:0000256" key="2">
    <source>
        <dbReference type="ARBA" id="ARBA00022692"/>
    </source>
</evidence>